<dbReference type="Pfam" id="PF20149">
    <property type="entry name" value="DUF6532"/>
    <property type="match status" value="1"/>
</dbReference>
<dbReference type="OrthoDB" id="3148220at2759"/>
<dbReference type="EMBL" id="JH711573">
    <property type="protein sequence ID" value="EIW85981.1"/>
    <property type="molecule type" value="Genomic_DNA"/>
</dbReference>
<gene>
    <name evidence="3" type="ORF">CONPUDRAFT_86174</name>
</gene>
<dbReference type="RefSeq" id="XP_007762958.1">
    <property type="nucleotide sequence ID" value="XM_007764768.1"/>
</dbReference>
<feature type="compositionally biased region" description="Basic and acidic residues" evidence="1">
    <location>
        <begin position="15"/>
        <end position="52"/>
    </location>
</feature>
<feature type="compositionally biased region" description="Polar residues" evidence="1">
    <location>
        <begin position="60"/>
        <end position="77"/>
    </location>
</feature>
<dbReference type="InterPro" id="IPR045341">
    <property type="entry name" value="DUF6532"/>
</dbReference>
<reference evidence="4" key="1">
    <citation type="journal article" date="2012" name="Science">
        <title>The Paleozoic origin of enzymatic lignin decomposition reconstructed from 31 fungal genomes.</title>
        <authorList>
            <person name="Floudas D."/>
            <person name="Binder M."/>
            <person name="Riley R."/>
            <person name="Barry K."/>
            <person name="Blanchette R.A."/>
            <person name="Henrissat B."/>
            <person name="Martinez A.T."/>
            <person name="Otillar R."/>
            <person name="Spatafora J.W."/>
            <person name="Yadav J.S."/>
            <person name="Aerts A."/>
            <person name="Benoit I."/>
            <person name="Boyd A."/>
            <person name="Carlson A."/>
            <person name="Copeland A."/>
            <person name="Coutinho P.M."/>
            <person name="de Vries R.P."/>
            <person name="Ferreira P."/>
            <person name="Findley K."/>
            <person name="Foster B."/>
            <person name="Gaskell J."/>
            <person name="Glotzer D."/>
            <person name="Gorecki P."/>
            <person name="Heitman J."/>
            <person name="Hesse C."/>
            <person name="Hori C."/>
            <person name="Igarashi K."/>
            <person name="Jurgens J.A."/>
            <person name="Kallen N."/>
            <person name="Kersten P."/>
            <person name="Kohler A."/>
            <person name="Kuees U."/>
            <person name="Kumar T.K.A."/>
            <person name="Kuo A."/>
            <person name="LaButti K."/>
            <person name="Larrondo L.F."/>
            <person name="Lindquist E."/>
            <person name="Ling A."/>
            <person name="Lombard V."/>
            <person name="Lucas S."/>
            <person name="Lundell T."/>
            <person name="Martin R."/>
            <person name="McLaughlin D.J."/>
            <person name="Morgenstern I."/>
            <person name="Morin E."/>
            <person name="Murat C."/>
            <person name="Nagy L.G."/>
            <person name="Nolan M."/>
            <person name="Ohm R.A."/>
            <person name="Patyshakuliyeva A."/>
            <person name="Rokas A."/>
            <person name="Ruiz-Duenas F.J."/>
            <person name="Sabat G."/>
            <person name="Salamov A."/>
            <person name="Samejima M."/>
            <person name="Schmutz J."/>
            <person name="Slot J.C."/>
            <person name="St John F."/>
            <person name="Stenlid J."/>
            <person name="Sun H."/>
            <person name="Sun S."/>
            <person name="Syed K."/>
            <person name="Tsang A."/>
            <person name="Wiebenga A."/>
            <person name="Young D."/>
            <person name="Pisabarro A."/>
            <person name="Eastwood D.C."/>
            <person name="Martin F."/>
            <person name="Cullen D."/>
            <person name="Grigoriev I.V."/>
            <person name="Hibbett D.S."/>
        </authorList>
    </citation>
    <scope>NUCLEOTIDE SEQUENCE [LARGE SCALE GENOMIC DNA]</scope>
    <source>
        <strain evidence="4">RWD-64-598 SS2</strain>
    </source>
</reference>
<protein>
    <recommendedName>
        <fullName evidence="2">DUF6532 domain-containing protein</fullName>
    </recommendedName>
</protein>
<dbReference type="GeneID" id="19211093"/>
<dbReference type="KEGG" id="cput:CONPUDRAFT_86174"/>
<name>A0A5M3N4Y7_CONPW</name>
<keyword evidence="4" id="KW-1185">Reference proteome</keyword>
<sequence>MSSQSTLTRTKRSAKPSDKVRQTAEDVAQKQEQRRQQDTIRDQQRKIREAKKAQKAAAMNQGSQGPMLSHHNTQRNMPRSVPADELSVRSEASQPTLAARHSVVPPPPTHTTTRRLTPDQVRQLVHERFHSEDDDDDDDYSSLPKYLSRKRPQHVLGTEDNSDDGDGGSAHKRQCSAPVDVAADNEPIWLEDADANIDEDDTQPLNEVITSASGKTTSCRQRLQGRAQPDEVQDVLWAAISIFGSLMCLDHAFPNSLQEHQWAERAWKKACEFYNVEHVLTPAVRKLITDRTSHLRGELKTKARPLVETTFGFEVSDDADVQAANRKLVEDLKRDTAFVYRVRGETAEEHRGMFLAKIIQQLINAVFYKGKKAMAVRWEEFFETFPGPGFALVLSAIECSIDEWSTGSFEKVAFSEANYRDVFETHLKNLDDFAGHGNGADRVLEKFMQRVHRIGSSHARVAAPSRAPQPMKPAAFDTAVFDMIRDLD</sequence>
<dbReference type="Proteomes" id="UP000053558">
    <property type="component" value="Unassembled WGS sequence"/>
</dbReference>
<accession>A0A5M3N4Y7</accession>
<dbReference type="AlphaFoldDB" id="A0A5M3N4Y7"/>
<evidence type="ECO:0000256" key="1">
    <source>
        <dbReference type="SAM" id="MobiDB-lite"/>
    </source>
</evidence>
<feature type="region of interest" description="Disordered" evidence="1">
    <location>
        <begin position="1"/>
        <end position="177"/>
    </location>
</feature>
<evidence type="ECO:0000259" key="2">
    <source>
        <dbReference type="Pfam" id="PF20149"/>
    </source>
</evidence>
<feature type="domain" description="DUF6532" evidence="2">
    <location>
        <begin position="238"/>
        <end position="433"/>
    </location>
</feature>
<dbReference type="OMA" id="AWKHAND"/>
<organism evidence="3 4">
    <name type="scientific">Coniophora puteana (strain RWD-64-598)</name>
    <name type="common">Brown rot fungus</name>
    <dbReference type="NCBI Taxonomy" id="741705"/>
    <lineage>
        <taxon>Eukaryota</taxon>
        <taxon>Fungi</taxon>
        <taxon>Dikarya</taxon>
        <taxon>Basidiomycota</taxon>
        <taxon>Agaricomycotina</taxon>
        <taxon>Agaricomycetes</taxon>
        <taxon>Agaricomycetidae</taxon>
        <taxon>Boletales</taxon>
        <taxon>Coniophorineae</taxon>
        <taxon>Coniophoraceae</taxon>
        <taxon>Coniophora</taxon>
    </lineage>
</organism>
<proteinExistence type="predicted"/>
<comment type="caution">
    <text evidence="3">The sequence shown here is derived from an EMBL/GenBank/DDBJ whole genome shotgun (WGS) entry which is preliminary data.</text>
</comment>
<evidence type="ECO:0000313" key="4">
    <source>
        <dbReference type="Proteomes" id="UP000053558"/>
    </source>
</evidence>
<evidence type="ECO:0000313" key="3">
    <source>
        <dbReference type="EMBL" id="EIW85981.1"/>
    </source>
</evidence>